<evidence type="ECO:0000256" key="2">
    <source>
        <dbReference type="ARBA" id="ARBA00005600"/>
    </source>
</evidence>
<evidence type="ECO:0000259" key="9">
    <source>
        <dbReference type="SMART" id="SM00092"/>
    </source>
</evidence>
<organism evidence="10 11">
    <name type="scientific">Mugilogobius chulae</name>
    <name type="common">yellowstripe goby</name>
    <dbReference type="NCBI Taxonomy" id="88201"/>
    <lineage>
        <taxon>Eukaryota</taxon>
        <taxon>Metazoa</taxon>
        <taxon>Chordata</taxon>
        <taxon>Craniata</taxon>
        <taxon>Vertebrata</taxon>
        <taxon>Euteleostomi</taxon>
        <taxon>Actinopterygii</taxon>
        <taxon>Neopterygii</taxon>
        <taxon>Teleostei</taxon>
        <taxon>Neoteleostei</taxon>
        <taxon>Acanthomorphata</taxon>
        <taxon>Gobiaria</taxon>
        <taxon>Gobiiformes</taxon>
        <taxon>Gobioidei</taxon>
        <taxon>Gobiidae</taxon>
        <taxon>Gobionellinae</taxon>
        <taxon>Mugilogobius</taxon>
    </lineage>
</organism>
<dbReference type="InterPro" id="IPR036816">
    <property type="entry name" value="RNaseA-like_dom_sf"/>
</dbReference>
<evidence type="ECO:0000313" key="10">
    <source>
        <dbReference type="EMBL" id="KAK7922631.1"/>
    </source>
</evidence>
<keyword evidence="7" id="KW-1015">Disulfide bond</keyword>
<dbReference type="GO" id="GO:0005576">
    <property type="term" value="C:extracellular region"/>
    <property type="evidence" value="ECO:0007669"/>
    <property type="project" value="UniProtKB-SubCell"/>
</dbReference>
<evidence type="ECO:0000313" key="11">
    <source>
        <dbReference type="Proteomes" id="UP001460270"/>
    </source>
</evidence>
<sequence>MLKTKNINSENQKCKKTNTFMEATVQDVIDVCKNGERIQVQNESMQKSRKLFRLTVCSVSQPGQFPHCKYKGEIKEAKVVIRCTDVNLPVHFHDEADYHDSGQRAMRTCLVFLLLLAPSLLLGQTNRDFITKHVQSNMNPNRCDNEMRRRRITGPDGKCKDKDTFITAGTKEINKVCGKAGSPYKNTLLRESNKPLSTVVCTLKGGRYPNCEYRGRTATLYIVVACRGGLPVHYESGNPYRSG</sequence>
<evidence type="ECO:0000256" key="7">
    <source>
        <dbReference type="ARBA" id="ARBA00023157"/>
    </source>
</evidence>
<dbReference type="GO" id="GO:0003676">
    <property type="term" value="F:nucleic acid binding"/>
    <property type="evidence" value="ECO:0007669"/>
    <property type="project" value="InterPro"/>
</dbReference>
<keyword evidence="5 8" id="KW-0255">Endonuclease</keyword>
<dbReference type="PROSITE" id="PS00127">
    <property type="entry name" value="RNASE_PANCREATIC"/>
    <property type="match status" value="1"/>
</dbReference>
<evidence type="ECO:0000256" key="1">
    <source>
        <dbReference type="ARBA" id="ARBA00004613"/>
    </source>
</evidence>
<keyword evidence="3" id="KW-0964">Secreted</keyword>
<evidence type="ECO:0000256" key="5">
    <source>
        <dbReference type="ARBA" id="ARBA00022759"/>
    </source>
</evidence>
<evidence type="ECO:0000256" key="3">
    <source>
        <dbReference type="ARBA" id="ARBA00022525"/>
    </source>
</evidence>
<dbReference type="PANTHER" id="PTHR11437:SF10">
    <property type="entry name" value="ANGIOGENIN-RELATED"/>
    <property type="match status" value="1"/>
</dbReference>
<protein>
    <recommendedName>
        <fullName evidence="9">Ribonuclease A-domain domain-containing protein</fullName>
    </recommendedName>
</protein>
<dbReference type="GO" id="GO:0016787">
    <property type="term" value="F:hydrolase activity"/>
    <property type="evidence" value="ECO:0007669"/>
    <property type="project" value="UniProtKB-KW"/>
</dbReference>
<dbReference type="SUPFAM" id="SSF54076">
    <property type="entry name" value="RNase A-like"/>
    <property type="match status" value="2"/>
</dbReference>
<dbReference type="Gene3D" id="3.10.130.10">
    <property type="entry name" value="Ribonuclease A-like domain"/>
    <property type="match status" value="2"/>
</dbReference>
<evidence type="ECO:0000256" key="4">
    <source>
        <dbReference type="ARBA" id="ARBA00022722"/>
    </source>
</evidence>
<dbReference type="GO" id="GO:0050830">
    <property type="term" value="P:defense response to Gram-positive bacterium"/>
    <property type="evidence" value="ECO:0007669"/>
    <property type="project" value="TreeGrafter"/>
</dbReference>
<dbReference type="Pfam" id="PF00074">
    <property type="entry name" value="RnaseA"/>
    <property type="match status" value="2"/>
</dbReference>
<dbReference type="PANTHER" id="PTHR11437">
    <property type="entry name" value="RIBONUCLEASE"/>
    <property type="match status" value="1"/>
</dbReference>
<dbReference type="InterPro" id="IPR023412">
    <property type="entry name" value="RNaseA_domain"/>
</dbReference>
<dbReference type="SMART" id="SM00092">
    <property type="entry name" value="RNAse_Pc"/>
    <property type="match status" value="2"/>
</dbReference>
<dbReference type="GO" id="GO:0004519">
    <property type="term" value="F:endonuclease activity"/>
    <property type="evidence" value="ECO:0007669"/>
    <property type="project" value="UniProtKB-KW"/>
</dbReference>
<name>A0AAW0PBV8_9GOBI</name>
<keyword evidence="4 8" id="KW-0540">Nuclease</keyword>
<dbReference type="AlphaFoldDB" id="A0AAW0PBV8"/>
<reference evidence="11" key="1">
    <citation type="submission" date="2024-04" db="EMBL/GenBank/DDBJ databases">
        <title>Salinicola lusitanus LLJ914,a marine bacterium isolated from the Okinawa Trough.</title>
        <authorList>
            <person name="Li J."/>
        </authorList>
    </citation>
    <scope>NUCLEOTIDE SEQUENCE [LARGE SCALE GENOMIC DNA]</scope>
</reference>
<dbReference type="CDD" id="cd06265">
    <property type="entry name" value="RNase_A_canonical"/>
    <property type="match status" value="1"/>
</dbReference>
<keyword evidence="6 8" id="KW-0378">Hydrolase</keyword>
<dbReference type="InterPro" id="IPR001427">
    <property type="entry name" value="RNaseA"/>
</dbReference>
<accession>A0AAW0PBV8</accession>
<dbReference type="Proteomes" id="UP001460270">
    <property type="component" value="Unassembled WGS sequence"/>
</dbReference>
<comment type="similarity">
    <text evidence="2 8">Belongs to the pancreatic ribonuclease family.</text>
</comment>
<evidence type="ECO:0000256" key="6">
    <source>
        <dbReference type="ARBA" id="ARBA00022801"/>
    </source>
</evidence>
<keyword evidence="11" id="KW-1185">Reference proteome</keyword>
<proteinExistence type="inferred from homology"/>
<gene>
    <name evidence="10" type="ORF">WMY93_009533</name>
</gene>
<feature type="domain" description="Ribonuclease A-domain" evidence="9">
    <location>
        <begin position="122"/>
        <end position="238"/>
    </location>
</feature>
<dbReference type="InterPro" id="IPR023411">
    <property type="entry name" value="RNaseA_AS"/>
</dbReference>
<evidence type="ECO:0000256" key="8">
    <source>
        <dbReference type="RuleBase" id="RU000651"/>
    </source>
</evidence>
<comment type="subcellular location">
    <subcellularLocation>
        <location evidence="1">Secreted</location>
    </subcellularLocation>
</comment>
<dbReference type="EMBL" id="JBBPFD010000006">
    <property type="protein sequence ID" value="KAK7922631.1"/>
    <property type="molecule type" value="Genomic_DNA"/>
</dbReference>
<comment type="caution">
    <text evidence="10">The sequence shown here is derived from an EMBL/GenBank/DDBJ whole genome shotgun (WGS) entry which is preliminary data.</text>
</comment>
<feature type="domain" description="Ribonuclease A-domain" evidence="9">
    <location>
        <begin position="1"/>
        <end position="96"/>
    </location>
</feature>
<dbReference type="GO" id="GO:0004540">
    <property type="term" value="F:RNA nuclease activity"/>
    <property type="evidence" value="ECO:0007669"/>
    <property type="project" value="TreeGrafter"/>
</dbReference>